<organism evidence="2 3">
    <name type="scientific">Deinococcus aerophilus</name>
    <dbReference type="NCBI Taxonomy" id="522488"/>
    <lineage>
        <taxon>Bacteria</taxon>
        <taxon>Thermotogati</taxon>
        <taxon>Deinococcota</taxon>
        <taxon>Deinococci</taxon>
        <taxon>Deinococcales</taxon>
        <taxon>Deinococcaceae</taxon>
        <taxon>Deinococcus</taxon>
    </lineage>
</organism>
<evidence type="ECO:0000313" key="3">
    <source>
        <dbReference type="Proteomes" id="UP000661918"/>
    </source>
</evidence>
<dbReference type="RefSeq" id="WP_188901836.1">
    <property type="nucleotide sequence ID" value="NZ_BMOM01000005.1"/>
</dbReference>
<reference evidence="3" key="1">
    <citation type="journal article" date="2019" name="Int. J. Syst. Evol. Microbiol.">
        <title>The Global Catalogue of Microorganisms (GCM) 10K type strain sequencing project: providing services to taxonomists for standard genome sequencing and annotation.</title>
        <authorList>
            <consortium name="The Broad Institute Genomics Platform"/>
            <consortium name="The Broad Institute Genome Sequencing Center for Infectious Disease"/>
            <person name="Wu L."/>
            <person name="Ma J."/>
        </authorList>
    </citation>
    <scope>NUCLEOTIDE SEQUENCE [LARGE SCALE GENOMIC DNA]</scope>
    <source>
        <strain evidence="3">JCM 15443</strain>
    </source>
</reference>
<protein>
    <submittedName>
        <fullName evidence="2">Uncharacterized protein</fullName>
    </submittedName>
</protein>
<proteinExistence type="predicted"/>
<evidence type="ECO:0000256" key="1">
    <source>
        <dbReference type="SAM" id="MobiDB-lite"/>
    </source>
</evidence>
<evidence type="ECO:0000313" key="2">
    <source>
        <dbReference type="EMBL" id="GGM02668.1"/>
    </source>
</evidence>
<accession>A0ABQ2GLY6</accession>
<keyword evidence="3" id="KW-1185">Reference proteome</keyword>
<dbReference type="Proteomes" id="UP000661918">
    <property type="component" value="Unassembled WGS sequence"/>
</dbReference>
<feature type="compositionally biased region" description="Polar residues" evidence="1">
    <location>
        <begin position="12"/>
        <end position="38"/>
    </location>
</feature>
<name>A0ABQ2GLY6_9DEIO</name>
<gene>
    <name evidence="2" type="ORF">GCM10010841_09030</name>
</gene>
<comment type="caution">
    <text evidence="2">The sequence shown here is derived from an EMBL/GenBank/DDBJ whole genome shotgun (WGS) entry which is preliminary data.</text>
</comment>
<dbReference type="EMBL" id="BMOM01000005">
    <property type="protein sequence ID" value="GGM02668.1"/>
    <property type="molecule type" value="Genomic_DNA"/>
</dbReference>
<sequence>MTASYPRKARQASASTHLVDTAQTQRHVSTSNVRPASTSLVTNRMDSLSFQMGRLSCSGLE</sequence>
<feature type="region of interest" description="Disordered" evidence="1">
    <location>
        <begin position="1"/>
        <end position="38"/>
    </location>
</feature>